<organism evidence="2 3">
    <name type="scientific">Paenibacillus herberti</name>
    <dbReference type="NCBI Taxonomy" id="1619309"/>
    <lineage>
        <taxon>Bacteria</taxon>
        <taxon>Bacillati</taxon>
        <taxon>Bacillota</taxon>
        <taxon>Bacilli</taxon>
        <taxon>Bacillales</taxon>
        <taxon>Paenibacillaceae</taxon>
        <taxon>Paenibacillus</taxon>
    </lineage>
</organism>
<reference evidence="2 3" key="1">
    <citation type="submission" date="2017-07" db="EMBL/GenBank/DDBJ databases">
        <title>Paenibacillus herberti R33 genome sequencing and assembly.</title>
        <authorList>
            <person name="Su W."/>
        </authorList>
    </citation>
    <scope>NUCLEOTIDE SEQUENCE [LARGE SCALE GENOMIC DNA]</scope>
    <source>
        <strain evidence="2 3">R33</strain>
    </source>
</reference>
<dbReference type="Proteomes" id="UP000215145">
    <property type="component" value="Unassembled WGS sequence"/>
</dbReference>
<sequence length="231" mass="27386">MSSTKKKSRERPFSIPPQQAPSTNNTAGSLLLSNVRKSLEGLREENVIFSWQFFDRHHELFNCGDIDSNWYLNCIEVLHNLSRMKISEFKHEKTGGPPLRVHTHNWNKVSAKFNMKEELFDQIKDDAYQFALSKRKGRVHGFLIENIFYIVWLDPHHNLYPDDKFGGIKMCDPPDECFDCYAAERMALEEEKDQVYKEMDIFTRELEQKLKHEIKSVSIEYELKKNRNDFY</sequence>
<gene>
    <name evidence="2" type="ORF">CGZ75_01565</name>
</gene>
<evidence type="ECO:0000256" key="1">
    <source>
        <dbReference type="SAM" id="MobiDB-lite"/>
    </source>
</evidence>
<dbReference type="EMBL" id="NMUQ01000001">
    <property type="protein sequence ID" value="OXM15454.1"/>
    <property type="molecule type" value="Genomic_DNA"/>
</dbReference>
<proteinExistence type="predicted"/>
<protein>
    <submittedName>
        <fullName evidence="2">Uncharacterized protein</fullName>
    </submittedName>
</protein>
<evidence type="ECO:0000313" key="2">
    <source>
        <dbReference type="EMBL" id="OXM15454.1"/>
    </source>
</evidence>
<name>A0A229P0E0_9BACL</name>
<dbReference type="AlphaFoldDB" id="A0A229P0E0"/>
<accession>A0A229P0E0</accession>
<keyword evidence="3" id="KW-1185">Reference proteome</keyword>
<feature type="region of interest" description="Disordered" evidence="1">
    <location>
        <begin position="1"/>
        <end position="27"/>
    </location>
</feature>
<evidence type="ECO:0000313" key="3">
    <source>
        <dbReference type="Proteomes" id="UP000215145"/>
    </source>
</evidence>
<comment type="caution">
    <text evidence="2">The sequence shown here is derived from an EMBL/GenBank/DDBJ whole genome shotgun (WGS) entry which is preliminary data.</text>
</comment>
<dbReference type="OrthoDB" id="7067985at2"/>
<dbReference type="RefSeq" id="WP_089522514.1">
    <property type="nucleotide sequence ID" value="NZ_NMUQ01000001.1"/>
</dbReference>